<proteinExistence type="predicted"/>
<sequence length="78" mass="8324">MALVSRDDVRELLDSPDPGATLVLVEGRCAVLPEERTEGLVIASRRDLEPELAGAGRSDQELDRLAGRLDGVARDLGA</sequence>
<organism evidence="1 2">
    <name type="scientific">Planomonospora sphaerica</name>
    <dbReference type="NCBI Taxonomy" id="161355"/>
    <lineage>
        <taxon>Bacteria</taxon>
        <taxon>Bacillati</taxon>
        <taxon>Actinomycetota</taxon>
        <taxon>Actinomycetes</taxon>
        <taxon>Streptosporangiales</taxon>
        <taxon>Streptosporangiaceae</taxon>
        <taxon>Planomonospora</taxon>
    </lineage>
</organism>
<dbReference type="AlphaFoldDB" id="A0A171DF45"/>
<accession>A0A171DF45</accession>
<reference evidence="1 2" key="1">
    <citation type="journal article" date="2016" name="Genome Announc.">
        <title>Draft Genome Sequence of Planomonospora sphaerica JCM9374, a Rare Actinomycete.</title>
        <authorList>
            <person name="Dohra H."/>
            <person name="Suzuki T."/>
            <person name="Inoue Y."/>
            <person name="Kodani S."/>
        </authorList>
    </citation>
    <scope>NUCLEOTIDE SEQUENCE [LARGE SCALE GENOMIC DNA]</scope>
    <source>
        <strain evidence="1 2">JCM 9374</strain>
    </source>
</reference>
<dbReference type="STRING" id="161355.PS9374_03864"/>
<dbReference type="OrthoDB" id="3538546at2"/>
<comment type="caution">
    <text evidence="1">The sequence shown here is derived from an EMBL/GenBank/DDBJ whole genome shotgun (WGS) entry which is preliminary data.</text>
</comment>
<evidence type="ECO:0000313" key="2">
    <source>
        <dbReference type="Proteomes" id="UP000077701"/>
    </source>
</evidence>
<protein>
    <recommendedName>
        <fullName evidence="3">FAD-dependent pyridine nucleotide-disulfide oxidoreductase</fullName>
    </recommendedName>
</protein>
<gene>
    <name evidence="1" type="ORF">PS9374_03864</name>
</gene>
<evidence type="ECO:0000313" key="1">
    <source>
        <dbReference type="EMBL" id="GAT68203.1"/>
    </source>
</evidence>
<evidence type="ECO:0008006" key="3">
    <source>
        <dbReference type="Google" id="ProtNLM"/>
    </source>
</evidence>
<keyword evidence="2" id="KW-1185">Reference proteome</keyword>
<dbReference type="EMBL" id="BDCX01000009">
    <property type="protein sequence ID" value="GAT68203.1"/>
    <property type="molecule type" value="Genomic_DNA"/>
</dbReference>
<name>A0A171DF45_9ACTN</name>
<dbReference type="Proteomes" id="UP000077701">
    <property type="component" value="Unassembled WGS sequence"/>
</dbReference>
<reference evidence="2" key="2">
    <citation type="submission" date="2016-04" db="EMBL/GenBank/DDBJ databases">
        <title>Planomonospora sphaerica JCM9374 whole genome shotgun sequence.</title>
        <authorList>
            <person name="Suzuki T."/>
            <person name="Dohra H."/>
            <person name="Kodani S."/>
        </authorList>
    </citation>
    <scope>NUCLEOTIDE SEQUENCE [LARGE SCALE GENOMIC DNA]</scope>
    <source>
        <strain evidence="2">JCM 9374</strain>
    </source>
</reference>
<dbReference type="RefSeq" id="WP_068898557.1">
    <property type="nucleotide sequence ID" value="NZ_BDCX01000009.1"/>
</dbReference>